<evidence type="ECO:0000313" key="1">
    <source>
        <dbReference type="EMBL" id="MUH37463.1"/>
    </source>
</evidence>
<dbReference type="EMBL" id="RCNR01000041">
    <property type="protein sequence ID" value="MUH37463.1"/>
    <property type="molecule type" value="Genomic_DNA"/>
</dbReference>
<dbReference type="Proteomes" id="UP000540519">
    <property type="component" value="Unassembled WGS sequence"/>
</dbReference>
<dbReference type="AlphaFoldDB" id="A0A7X2ZW17"/>
<keyword evidence="2" id="KW-1185">Reference proteome</keyword>
<organism evidence="1 2">
    <name type="scientific">Zobellia amurskyensis</name>
    <dbReference type="NCBI Taxonomy" id="248905"/>
    <lineage>
        <taxon>Bacteria</taxon>
        <taxon>Pseudomonadati</taxon>
        <taxon>Bacteroidota</taxon>
        <taxon>Flavobacteriia</taxon>
        <taxon>Flavobacteriales</taxon>
        <taxon>Flavobacteriaceae</taxon>
        <taxon>Zobellia</taxon>
    </lineage>
</organism>
<accession>A0A7X2ZW17</accession>
<name>A0A7X2ZW17_9FLAO</name>
<sequence length="114" mass="13909">MMQKDKVEVTSWTDDLEYINEELEYLIDIEDRILNNVHLYQQLHELKNENQSRIKTLQRYGSNMRHIIECDTAQCDAFYLQKHEKNRIVYLEHIKNYRRIKTKVLSQILLNIKV</sequence>
<gene>
    <name evidence="1" type="ORF">D9O36_16555</name>
</gene>
<proteinExistence type="predicted"/>
<comment type="caution">
    <text evidence="1">The sequence shown here is derived from an EMBL/GenBank/DDBJ whole genome shotgun (WGS) entry which is preliminary data.</text>
</comment>
<protein>
    <submittedName>
        <fullName evidence="1">Uncharacterized protein</fullName>
    </submittedName>
</protein>
<evidence type="ECO:0000313" key="2">
    <source>
        <dbReference type="Proteomes" id="UP000540519"/>
    </source>
</evidence>
<reference evidence="1 2" key="1">
    <citation type="journal article" date="2019" name="Mar. Drugs">
        <title>Comparative Genomics and CAZyme Genome Repertoires of Marine Zobellia amurskyensis KMM 3526(T) and Zobellia laminariae KMM 3676(T).</title>
        <authorList>
            <person name="Chernysheva N."/>
            <person name="Bystritskaya E."/>
            <person name="Stenkova A."/>
            <person name="Golovkin I."/>
            <person name="Nedashkovskaya O."/>
            <person name="Isaeva M."/>
        </authorList>
    </citation>
    <scope>NUCLEOTIDE SEQUENCE [LARGE SCALE GENOMIC DNA]</scope>
    <source>
        <strain evidence="1 2">KMM 3526</strain>
    </source>
</reference>